<dbReference type="Proteomes" id="UP001302812">
    <property type="component" value="Unassembled WGS sequence"/>
</dbReference>
<proteinExistence type="predicted"/>
<name>A0AAN6QEX7_9PEZI</name>
<dbReference type="PROSITE" id="PS50020">
    <property type="entry name" value="WW_DOMAIN_2"/>
    <property type="match status" value="1"/>
</dbReference>
<evidence type="ECO:0000313" key="2">
    <source>
        <dbReference type="EMBL" id="KAK4108909.1"/>
    </source>
</evidence>
<dbReference type="EMBL" id="MU853359">
    <property type="protein sequence ID" value="KAK4108909.1"/>
    <property type="molecule type" value="Genomic_DNA"/>
</dbReference>
<protein>
    <recommendedName>
        <fullName evidence="1">WW domain-containing protein</fullName>
    </recommendedName>
</protein>
<keyword evidence="3" id="KW-1185">Reference proteome</keyword>
<dbReference type="InterPro" id="IPR032710">
    <property type="entry name" value="NTF2-like_dom_sf"/>
</dbReference>
<comment type="caution">
    <text evidence="2">The sequence shown here is derived from an EMBL/GenBank/DDBJ whole genome shotgun (WGS) entry which is preliminary data.</text>
</comment>
<dbReference type="GeneID" id="89933516"/>
<dbReference type="Gene3D" id="3.10.450.50">
    <property type="match status" value="1"/>
</dbReference>
<organism evidence="2 3">
    <name type="scientific">Canariomyces notabilis</name>
    <dbReference type="NCBI Taxonomy" id="2074819"/>
    <lineage>
        <taxon>Eukaryota</taxon>
        <taxon>Fungi</taxon>
        <taxon>Dikarya</taxon>
        <taxon>Ascomycota</taxon>
        <taxon>Pezizomycotina</taxon>
        <taxon>Sordariomycetes</taxon>
        <taxon>Sordariomycetidae</taxon>
        <taxon>Sordariales</taxon>
        <taxon>Chaetomiaceae</taxon>
        <taxon>Canariomyces</taxon>
    </lineage>
</organism>
<reference evidence="2" key="1">
    <citation type="journal article" date="2023" name="Mol. Phylogenet. Evol.">
        <title>Genome-scale phylogeny and comparative genomics of the fungal order Sordariales.</title>
        <authorList>
            <person name="Hensen N."/>
            <person name="Bonometti L."/>
            <person name="Westerberg I."/>
            <person name="Brannstrom I.O."/>
            <person name="Guillou S."/>
            <person name="Cros-Aarteil S."/>
            <person name="Calhoun S."/>
            <person name="Haridas S."/>
            <person name="Kuo A."/>
            <person name="Mondo S."/>
            <person name="Pangilinan J."/>
            <person name="Riley R."/>
            <person name="LaButti K."/>
            <person name="Andreopoulos B."/>
            <person name="Lipzen A."/>
            <person name="Chen C."/>
            <person name="Yan M."/>
            <person name="Daum C."/>
            <person name="Ng V."/>
            <person name="Clum A."/>
            <person name="Steindorff A."/>
            <person name="Ohm R.A."/>
            <person name="Martin F."/>
            <person name="Silar P."/>
            <person name="Natvig D.O."/>
            <person name="Lalanne C."/>
            <person name="Gautier V."/>
            <person name="Ament-Velasquez S.L."/>
            <person name="Kruys A."/>
            <person name="Hutchinson M.I."/>
            <person name="Powell A.J."/>
            <person name="Barry K."/>
            <person name="Miller A.N."/>
            <person name="Grigoriev I.V."/>
            <person name="Debuchy R."/>
            <person name="Gladieux P."/>
            <person name="Hiltunen Thoren M."/>
            <person name="Johannesson H."/>
        </authorList>
    </citation>
    <scope>NUCLEOTIDE SEQUENCE</scope>
    <source>
        <strain evidence="2">CBS 508.74</strain>
    </source>
</reference>
<dbReference type="InterPro" id="IPR037401">
    <property type="entry name" value="SnoaL-like"/>
</dbReference>
<reference evidence="2" key="2">
    <citation type="submission" date="2023-05" db="EMBL/GenBank/DDBJ databases">
        <authorList>
            <consortium name="Lawrence Berkeley National Laboratory"/>
            <person name="Steindorff A."/>
            <person name="Hensen N."/>
            <person name="Bonometti L."/>
            <person name="Westerberg I."/>
            <person name="Brannstrom I.O."/>
            <person name="Guillou S."/>
            <person name="Cros-Aarteil S."/>
            <person name="Calhoun S."/>
            <person name="Haridas S."/>
            <person name="Kuo A."/>
            <person name="Mondo S."/>
            <person name="Pangilinan J."/>
            <person name="Riley R."/>
            <person name="Labutti K."/>
            <person name="Andreopoulos B."/>
            <person name="Lipzen A."/>
            <person name="Chen C."/>
            <person name="Yanf M."/>
            <person name="Daum C."/>
            <person name="Ng V."/>
            <person name="Clum A."/>
            <person name="Ohm R."/>
            <person name="Martin F."/>
            <person name="Silar P."/>
            <person name="Natvig D."/>
            <person name="Lalanne C."/>
            <person name="Gautier V."/>
            <person name="Ament-Velasquez S.L."/>
            <person name="Kruys A."/>
            <person name="Hutchinson M.I."/>
            <person name="Powell A.J."/>
            <person name="Barry K."/>
            <person name="Miller A.N."/>
            <person name="Grigoriev I.V."/>
            <person name="Debuchy R."/>
            <person name="Gladieux P."/>
            <person name="Thoren M.H."/>
            <person name="Johannesson H."/>
        </authorList>
    </citation>
    <scope>NUCLEOTIDE SEQUENCE</scope>
    <source>
        <strain evidence="2">CBS 508.74</strain>
    </source>
</reference>
<feature type="domain" description="WW" evidence="1">
    <location>
        <begin position="29"/>
        <end position="66"/>
    </location>
</feature>
<gene>
    <name evidence="2" type="ORF">N656DRAFT_362869</name>
</gene>
<evidence type="ECO:0000259" key="1">
    <source>
        <dbReference type="PROSITE" id="PS50020"/>
    </source>
</evidence>
<evidence type="ECO:0000313" key="3">
    <source>
        <dbReference type="Proteomes" id="UP001302812"/>
    </source>
</evidence>
<dbReference type="RefSeq" id="XP_064666479.1">
    <property type="nucleotide sequence ID" value="XM_064809392.1"/>
</dbReference>
<dbReference type="InterPro" id="IPR001202">
    <property type="entry name" value="WW_dom"/>
</dbReference>
<sequence>MTSPLDPHTKCYSHINDGTQALLDRFAVSELCKGWPVYRDASEWKNFRSLFTDDATVWTTWSGPRSIDDFIAISKAGKENGAFIMHRECGTLVELSSDRNRAIGKMKATITQRFRWARGGHCRDETNGTTSNGTNGTETKVPVPTEFDVDCDCRFIFFCEKNPTTGEWKTKYVKLFYEKDKVVPVNACPMRHSPKFSPEELAKYPVGYRYLGAAQARLGYKIDCVLPTASGELWDRMYAEMEKWLDGKEVDLFWEHGSEQK</sequence>
<dbReference type="Pfam" id="PF13577">
    <property type="entry name" value="SnoaL_4"/>
    <property type="match status" value="1"/>
</dbReference>
<accession>A0AAN6QEX7</accession>
<dbReference type="AlphaFoldDB" id="A0AAN6QEX7"/>
<dbReference type="SUPFAM" id="SSF54427">
    <property type="entry name" value="NTF2-like"/>
    <property type="match status" value="1"/>
</dbReference>